<feature type="domain" description="DUF4097" evidence="1">
    <location>
        <begin position="3"/>
        <end position="168"/>
    </location>
</feature>
<evidence type="ECO:0000259" key="1">
    <source>
        <dbReference type="Pfam" id="PF13349"/>
    </source>
</evidence>
<comment type="caution">
    <text evidence="2">The sequence shown here is derived from an EMBL/GenBank/DDBJ whole genome shotgun (WGS) entry which is preliminary data.</text>
</comment>
<name>A0ABS5AZJ0_9STRE</name>
<dbReference type="EMBL" id="QFAY01000030">
    <property type="protein sequence ID" value="MBP2621984.1"/>
    <property type="molecule type" value="Genomic_DNA"/>
</dbReference>
<keyword evidence="3" id="KW-1185">Reference proteome</keyword>
<dbReference type="Gene3D" id="2.160.20.120">
    <property type="match status" value="1"/>
</dbReference>
<dbReference type="Proteomes" id="UP001519349">
    <property type="component" value="Unassembled WGS sequence"/>
</dbReference>
<evidence type="ECO:0000313" key="3">
    <source>
        <dbReference type="Proteomes" id="UP001519349"/>
    </source>
</evidence>
<accession>A0ABS5AZJ0</accession>
<gene>
    <name evidence="2" type="ORF">DHL47_11795</name>
</gene>
<dbReference type="RefSeq" id="WP_209551979.1">
    <property type="nucleotide sequence ID" value="NZ_QFAY01000030.1"/>
</dbReference>
<organism evidence="2 3">
    <name type="scientific">Streptococcus panodentis</name>
    <dbReference type="NCBI Taxonomy" id="1581472"/>
    <lineage>
        <taxon>Bacteria</taxon>
        <taxon>Bacillati</taxon>
        <taxon>Bacillota</taxon>
        <taxon>Bacilli</taxon>
        <taxon>Lactobacillales</taxon>
        <taxon>Streptococcaceae</taxon>
        <taxon>Streptococcus</taxon>
    </lineage>
</organism>
<proteinExistence type="predicted"/>
<dbReference type="InterPro" id="IPR025164">
    <property type="entry name" value="Toastrack_DUF4097"/>
</dbReference>
<dbReference type="Pfam" id="PF13349">
    <property type="entry name" value="DUF4097"/>
    <property type="match status" value="1"/>
</dbReference>
<reference evidence="2 3" key="1">
    <citation type="submission" date="2018-05" db="EMBL/GenBank/DDBJ databases">
        <title>Draft genome sequence of Streptococcus panodentis CCUG 70867T.</title>
        <authorList>
            <person name="Salva-Serra F."/>
            <person name="Mendez V."/>
            <person name="Jaen-Luchoro D."/>
            <person name="Gonzales-Siles L."/>
            <person name="Karlsson R."/>
            <person name="Engstrom-Jakobsson H."/>
            <person name="Busquets A."/>
            <person name="Gomila M."/>
            <person name="Pineiro-Iglesias B."/>
            <person name="Bennasar-Figueras A."/>
            <person name="Seeger M."/>
            <person name="Moore E."/>
        </authorList>
    </citation>
    <scope>NUCLEOTIDE SEQUENCE [LARGE SCALE GENOMIC DNA]</scope>
    <source>
        <strain evidence="2 3">CCUG 70867</strain>
    </source>
</reference>
<evidence type="ECO:0000313" key="2">
    <source>
        <dbReference type="EMBL" id="MBP2621984.1"/>
    </source>
</evidence>
<protein>
    <recommendedName>
        <fullName evidence="1">DUF4097 domain-containing protein</fullName>
    </recommendedName>
</protein>
<sequence>MKKFEIDVNRTDLEIKKGKQFKLSFKNCSKEDFKIVINDSEFILQEINVFKAISFWMIPKITITVPFNKLEACNIKVKYSTAVFKWLKADDISLYTAGGSIFINDLECNTCSLTCDMGNTSLQGIIQKNANFTCGMGNIIFSGDQKTPSYKLKVNSGIITVNGFSYTNTTYEQKNPNCESPNFYLNCNMGNIAIT</sequence>